<dbReference type="Pfam" id="PF05380">
    <property type="entry name" value="Peptidase_A17"/>
    <property type="match status" value="1"/>
</dbReference>
<sequence length="132" mass="15104">MTTGIVSTELTELTGTRSYPSLNQTVLDIWKVLRSGWTHSQISIPRQLTTSYNYSSVKLLLFSDASKEYYAAVAYLHYEFPDQTSQTNILMYKSKIKPNNTETYILNTCNISIRTIDDEMIRATSSKNFVII</sequence>
<dbReference type="AlphaFoldDB" id="A0A8R1I9J0"/>
<dbReference type="EnsemblMetazoa" id="CJA22219.1">
    <property type="protein sequence ID" value="CJA22219.1"/>
    <property type="gene ID" value="WBGene00177791"/>
</dbReference>
<dbReference type="Proteomes" id="UP000005237">
    <property type="component" value="Unassembled WGS sequence"/>
</dbReference>
<evidence type="ECO:0000313" key="1">
    <source>
        <dbReference type="EnsemblMetazoa" id="CJA22219.1"/>
    </source>
</evidence>
<organism evidence="1 2">
    <name type="scientific">Caenorhabditis japonica</name>
    <dbReference type="NCBI Taxonomy" id="281687"/>
    <lineage>
        <taxon>Eukaryota</taxon>
        <taxon>Metazoa</taxon>
        <taxon>Ecdysozoa</taxon>
        <taxon>Nematoda</taxon>
        <taxon>Chromadorea</taxon>
        <taxon>Rhabditida</taxon>
        <taxon>Rhabditina</taxon>
        <taxon>Rhabditomorpha</taxon>
        <taxon>Rhabditoidea</taxon>
        <taxon>Rhabditidae</taxon>
        <taxon>Peloderinae</taxon>
        <taxon>Caenorhabditis</taxon>
    </lineage>
</organism>
<keyword evidence="2" id="KW-1185">Reference proteome</keyword>
<name>A0A8R1I9J0_CAEJA</name>
<reference evidence="2" key="1">
    <citation type="submission" date="2010-08" db="EMBL/GenBank/DDBJ databases">
        <authorList>
            <consortium name="Caenorhabditis japonica Sequencing Consortium"/>
            <person name="Wilson R.K."/>
        </authorList>
    </citation>
    <scope>NUCLEOTIDE SEQUENCE [LARGE SCALE GENOMIC DNA]</scope>
    <source>
        <strain evidence="2">DF5081</strain>
    </source>
</reference>
<accession>A0A8R1I9J0</accession>
<reference evidence="1" key="2">
    <citation type="submission" date="2022-06" db="UniProtKB">
        <authorList>
            <consortium name="EnsemblMetazoa"/>
        </authorList>
    </citation>
    <scope>IDENTIFICATION</scope>
    <source>
        <strain evidence="1">DF5081</strain>
    </source>
</reference>
<evidence type="ECO:0000313" key="2">
    <source>
        <dbReference type="Proteomes" id="UP000005237"/>
    </source>
</evidence>
<dbReference type="InterPro" id="IPR008042">
    <property type="entry name" value="Retrotrans_Pao"/>
</dbReference>
<protein>
    <submittedName>
        <fullName evidence="1">Uncharacterized protein</fullName>
    </submittedName>
</protein>
<proteinExistence type="predicted"/>